<evidence type="ECO:0000313" key="7">
    <source>
        <dbReference type="EMBL" id="SHE64934.1"/>
    </source>
</evidence>
<reference evidence="8" key="1">
    <citation type="submission" date="2016-11" db="EMBL/GenBank/DDBJ databases">
        <authorList>
            <person name="Varghese N."/>
            <person name="Submissions S."/>
        </authorList>
    </citation>
    <scope>NUCLEOTIDE SEQUENCE [LARGE SCALE GENOMIC DNA]</scope>
    <source>
        <strain evidence="8">DSM 29326</strain>
    </source>
</reference>
<keyword evidence="3" id="KW-0997">Cell inner membrane</keyword>
<comment type="subcellular location">
    <subcellularLocation>
        <location evidence="1">Cell inner membrane</location>
    </subcellularLocation>
</comment>
<dbReference type="Pfam" id="PF03279">
    <property type="entry name" value="Lip_A_acyltrans"/>
    <property type="match status" value="1"/>
</dbReference>
<dbReference type="Proteomes" id="UP000183987">
    <property type="component" value="Unassembled WGS sequence"/>
</dbReference>
<dbReference type="AlphaFoldDB" id="A0A1M4V7K5"/>
<dbReference type="RefSeq" id="WP_072856007.1">
    <property type="nucleotide sequence ID" value="NZ_FQUE01000001.1"/>
</dbReference>
<dbReference type="InterPro" id="IPR004960">
    <property type="entry name" value="LipA_acyltrans"/>
</dbReference>
<evidence type="ECO:0000256" key="4">
    <source>
        <dbReference type="ARBA" id="ARBA00022679"/>
    </source>
</evidence>
<dbReference type="GO" id="GO:0016746">
    <property type="term" value="F:acyltransferase activity"/>
    <property type="evidence" value="ECO:0007669"/>
    <property type="project" value="UniProtKB-KW"/>
</dbReference>
<proteinExistence type="predicted"/>
<dbReference type="STRING" id="366533.SAMN05444339_101978"/>
<dbReference type="CDD" id="cd07984">
    <property type="entry name" value="LPLAT_LABLAT-like"/>
    <property type="match status" value="1"/>
</dbReference>
<evidence type="ECO:0000256" key="5">
    <source>
        <dbReference type="ARBA" id="ARBA00023136"/>
    </source>
</evidence>
<evidence type="ECO:0000313" key="8">
    <source>
        <dbReference type="Proteomes" id="UP000183987"/>
    </source>
</evidence>
<dbReference type="GO" id="GO:0009247">
    <property type="term" value="P:glycolipid biosynthetic process"/>
    <property type="evidence" value="ECO:0007669"/>
    <property type="project" value="UniProtKB-ARBA"/>
</dbReference>
<keyword evidence="6" id="KW-0012">Acyltransferase</keyword>
<keyword evidence="5" id="KW-0472">Membrane</keyword>
<dbReference type="PANTHER" id="PTHR30606">
    <property type="entry name" value="LIPID A BIOSYNTHESIS LAUROYL ACYLTRANSFERASE"/>
    <property type="match status" value="1"/>
</dbReference>
<name>A0A1M4V7K5_LOKAT</name>
<dbReference type="EMBL" id="FQUE01000001">
    <property type="protein sequence ID" value="SHE64934.1"/>
    <property type="molecule type" value="Genomic_DNA"/>
</dbReference>
<accession>A0A1M4V7K5</accession>
<evidence type="ECO:0000256" key="6">
    <source>
        <dbReference type="ARBA" id="ARBA00023315"/>
    </source>
</evidence>
<organism evidence="7 8">
    <name type="scientific">Loktanella atrilutea</name>
    <dbReference type="NCBI Taxonomy" id="366533"/>
    <lineage>
        <taxon>Bacteria</taxon>
        <taxon>Pseudomonadati</taxon>
        <taxon>Pseudomonadota</taxon>
        <taxon>Alphaproteobacteria</taxon>
        <taxon>Rhodobacterales</taxon>
        <taxon>Roseobacteraceae</taxon>
        <taxon>Loktanella</taxon>
    </lineage>
</organism>
<keyword evidence="8" id="KW-1185">Reference proteome</keyword>
<sequence>MTQTDVSEAAPQGSRSEWLQDRILRGLIASMNRLPYKTRVRTMGAVMARAAGPLAGYRRRAMNQLALIHPDMDAATRRDLAIRVCDNFGRTLMENYANRDFAAHLADTTPTGDGLEPLAQARAEGRPVIFVTGHFGNFEVPRHVLTQGGLTIGGLYRPMANEFVDSHYRETMTSWGGPVFAQGSRGTIGFARHIKGGGMGTLLFDVHVFRATPIPFLGRPALTSLAAAEMALRFDALLIPYFGTRRPDGLSFDVAVEAPIPHSDPVTMMTEATDRLAARVTADPSQWFWVHRRWRDPA</sequence>
<dbReference type="GO" id="GO:0005886">
    <property type="term" value="C:plasma membrane"/>
    <property type="evidence" value="ECO:0007669"/>
    <property type="project" value="UniProtKB-SubCell"/>
</dbReference>
<dbReference type="OrthoDB" id="9801955at2"/>
<protein>
    <submittedName>
        <fullName evidence="7">KDO2-lipid IV(A) lauroyltransferase</fullName>
    </submittedName>
</protein>
<evidence type="ECO:0000256" key="3">
    <source>
        <dbReference type="ARBA" id="ARBA00022519"/>
    </source>
</evidence>
<keyword evidence="4 7" id="KW-0808">Transferase</keyword>
<evidence type="ECO:0000256" key="2">
    <source>
        <dbReference type="ARBA" id="ARBA00022475"/>
    </source>
</evidence>
<evidence type="ECO:0000256" key="1">
    <source>
        <dbReference type="ARBA" id="ARBA00004533"/>
    </source>
</evidence>
<dbReference type="PANTHER" id="PTHR30606:SF10">
    <property type="entry name" value="PHOSPHATIDYLINOSITOL MANNOSIDE ACYLTRANSFERASE"/>
    <property type="match status" value="1"/>
</dbReference>
<gene>
    <name evidence="7" type="ORF">SAMN05444339_101978</name>
</gene>
<keyword evidence="2" id="KW-1003">Cell membrane</keyword>